<feature type="compositionally biased region" description="Basic and acidic residues" evidence="1">
    <location>
        <begin position="152"/>
        <end position="170"/>
    </location>
</feature>
<feature type="compositionally biased region" description="Low complexity" evidence="1">
    <location>
        <begin position="69"/>
        <end position="84"/>
    </location>
</feature>
<feature type="compositionally biased region" description="Basic and acidic residues" evidence="1">
    <location>
        <begin position="85"/>
        <end position="94"/>
    </location>
</feature>
<dbReference type="AlphaFoldDB" id="A0A4S9SQ35"/>
<sequence>MLSSAYNDTSESRWELQNVFPYSKLLLSIYYEMSPPKRWGSSRVSNSKANGGEGEAMGNDTGLRRHFSNITRIARRNTNNNGGNRQRDLNEDWRPQTADPTGAGSTGVSSVGERELTPEAPASARADTESETPGSPSTPLKKGSPWSRFKAKLRESPKQKSLSRDSREDSPEYAEPIDEYEMARSRAGSIAIPQTPAEQEVEPELVPTAEFVDTYTPNSLGESRDADDDEVIEFWFPQATATRMATMNPPSNDVHLYPGVSTQLVGSEGVEIINNCEAKFTQKTLQRVDDSDPFIDRTIGVWADRRKVDHRIVRPGDIIRAIHSVAQNDLYQPYPSSEVRIFGHGPVFSKVRPFVVLYKTAEGMLCLPLFSCQFLKVGGVSAPTVKEYMSICTEKSGKGNKWKGFTPVNGKPLSMVVYPGQRMKSESFVGIAKPVNISRSEAVKYKQARLMPESYVRLVEAYTFRQHERLLYAYHEVNLKYPGGIASPKDINQEWPAHAISNAKSRYTGKVGLTAADVKDSFTVNR</sequence>
<dbReference type="EMBL" id="QZBM01000527">
    <property type="protein sequence ID" value="THZ13016.1"/>
    <property type="molecule type" value="Genomic_DNA"/>
</dbReference>
<organism evidence="2 3">
    <name type="scientific">Aureobasidium pullulans</name>
    <name type="common">Black yeast</name>
    <name type="synonym">Pullularia pullulans</name>
    <dbReference type="NCBI Taxonomy" id="5580"/>
    <lineage>
        <taxon>Eukaryota</taxon>
        <taxon>Fungi</taxon>
        <taxon>Dikarya</taxon>
        <taxon>Ascomycota</taxon>
        <taxon>Pezizomycotina</taxon>
        <taxon>Dothideomycetes</taxon>
        <taxon>Dothideomycetidae</taxon>
        <taxon>Dothideales</taxon>
        <taxon>Saccotheciaceae</taxon>
        <taxon>Aureobasidium</taxon>
    </lineage>
</organism>
<feature type="region of interest" description="Disordered" evidence="1">
    <location>
        <begin position="37"/>
        <end position="174"/>
    </location>
</feature>
<protein>
    <submittedName>
        <fullName evidence="2">Uncharacterized protein</fullName>
    </submittedName>
</protein>
<name>A0A4S9SQ35_AURPU</name>
<reference evidence="2 3" key="1">
    <citation type="submission" date="2018-10" db="EMBL/GenBank/DDBJ databases">
        <title>Fifty Aureobasidium pullulans genomes reveal a recombining polyextremotolerant generalist.</title>
        <authorList>
            <person name="Gostincar C."/>
            <person name="Turk M."/>
            <person name="Zajc J."/>
            <person name="Gunde-Cimerman N."/>
        </authorList>
    </citation>
    <scope>NUCLEOTIDE SEQUENCE [LARGE SCALE GENOMIC DNA]</scope>
    <source>
        <strain evidence="2 3">EXF-3863</strain>
    </source>
</reference>
<dbReference type="Proteomes" id="UP000308005">
    <property type="component" value="Unassembled WGS sequence"/>
</dbReference>
<gene>
    <name evidence="2" type="ORF">D6C91_08118</name>
</gene>
<evidence type="ECO:0000313" key="2">
    <source>
        <dbReference type="EMBL" id="THZ13016.1"/>
    </source>
</evidence>
<proteinExistence type="predicted"/>
<comment type="caution">
    <text evidence="2">The sequence shown here is derived from an EMBL/GenBank/DDBJ whole genome shotgun (WGS) entry which is preliminary data.</text>
</comment>
<feature type="compositionally biased region" description="Low complexity" evidence="1">
    <location>
        <begin position="101"/>
        <end position="111"/>
    </location>
</feature>
<accession>A0A4S9SQ35</accession>
<evidence type="ECO:0000313" key="3">
    <source>
        <dbReference type="Proteomes" id="UP000308005"/>
    </source>
</evidence>
<evidence type="ECO:0000256" key="1">
    <source>
        <dbReference type="SAM" id="MobiDB-lite"/>
    </source>
</evidence>